<dbReference type="InterPro" id="IPR026444">
    <property type="entry name" value="Secre_tail"/>
</dbReference>
<dbReference type="Pfam" id="PF19408">
    <property type="entry name" value="PKD_6"/>
    <property type="match status" value="1"/>
</dbReference>
<reference evidence="2 3" key="1">
    <citation type="journal article" date="2007" name="Appl. Environ. Microbiol.">
        <title>Genome sequence of the cellulolytic gliding bacterium Cytophaga hutchinsonii.</title>
        <authorList>
            <person name="Xie G."/>
            <person name="Bruce D.C."/>
            <person name="Challacombe J.F."/>
            <person name="Chertkov O."/>
            <person name="Detter J.C."/>
            <person name="Gilna P."/>
            <person name="Han C.S."/>
            <person name="Lucas S."/>
            <person name="Misra M."/>
            <person name="Myers G.L."/>
            <person name="Richardson P."/>
            <person name="Tapia R."/>
            <person name="Thayer N."/>
            <person name="Thompson L.S."/>
            <person name="Brettin T.S."/>
            <person name="Henrissat B."/>
            <person name="Wilson D.B."/>
            <person name="McBride M.J."/>
        </authorList>
    </citation>
    <scope>NUCLEOTIDE SEQUENCE [LARGE SCALE GENOMIC DNA]</scope>
    <source>
        <strain evidence="3">ATCC 33406 / DSM 1761 / CIP 103989 / NBRC 15051 / NCIMB 9469 / D465</strain>
    </source>
</reference>
<evidence type="ECO:0000259" key="1">
    <source>
        <dbReference type="Pfam" id="PF19408"/>
    </source>
</evidence>
<keyword evidence="3" id="KW-1185">Reference proteome</keyword>
<dbReference type="Gene3D" id="2.60.40.2700">
    <property type="match status" value="1"/>
</dbReference>
<dbReference type="InterPro" id="IPR045829">
    <property type="entry name" value="PKD_6"/>
</dbReference>
<evidence type="ECO:0000313" key="3">
    <source>
        <dbReference type="Proteomes" id="UP000001822"/>
    </source>
</evidence>
<gene>
    <name evidence="2" type="ordered locus">CHU_0839</name>
</gene>
<feature type="domain" description="PKD-like" evidence="1">
    <location>
        <begin position="664"/>
        <end position="744"/>
    </location>
</feature>
<dbReference type="KEGG" id="chu:CHU_0839"/>
<sequence length="1331" mass="136921">MIPVNVLTEKTQKINIRGTVLYKMLGCFVLVTLFSTVSQAQTYLSPSGNLNITTNTTYSGAGIYTGTTTVKAGVTVIFTGGVSLSNSAKFVIEAGATVIINSGGFSTSSSTEATTATGSKLIIIAGGLNLSNSSKFTSNGALAVRDGGLSISSSATLGLYGLNQDTIRGAVSLNNSTTTTIDTGVELYIDGDITSTSSAGMAVNGNVAVDGNYQSWNSAKITGTGDITTTGSMNAGGSSTIFGVNPYSCSGPDCNGRNSCGRTITASTPSTGVCLNSSVILTGVLSGSGTKAYQWQVSTTLGGTYSNITGATSSTYTFTATAARYYKVRITVSGCASTSNIIPITINTPAVAPAAITGNTSICAGESTTLTVSGGNLGTDGSAVWYDAASCGSFIQNWTSQPYATIRTTVNGANGILNVTSAFDSWIEMYGLGTFNPNIYKYINIRYRVNSGDAQAVQMYFTNATYTTANENAVVVSPLISDGNWQVLTIDMSTHPLWTSSTVTGWRYDFASGVANMDIDYISLTAKPAGGNNGTLSSTFSPLVTTIYQVRYESVCNFTTCQAVTITVNSPATAVAGSDISMCAGSTAVPIIAGSSAANTSGITWTSNGTAGTISAPTSLTNAKYTPSPADIAAGSRTVTLTATGQGACPNVTSTKTITIISSPAAIGTLTGTATVCKEQTITYSIPSVANAASYNWTVPTGAAITAGTGTTSITVSYAGASVTSGSVSVDAINTCATTSKSLAITINNTCANSWIGVTSTDWNTTSNWSLGMIPSSAHDVMVPASTPFSPTVSATANVASFTNNNTLTVAFGAILNVYGNITNNSNVSPASGSTVAFKGNSAQTVSGVPVLYNVQVANTSGGVALSSAVTVRGTLTLTSGVLTTNSNLTVNFDTGGNIAYNSTDAGSISGSVTGRRDAIARTHYIGAPFNGVTSAQVGATTPLYYNNYWKMYAKNFANQGWLAVTDATTAMSPGTGYSLALPNAASLIFTGTYSHSYTLPGATYSNAAAGKYILIGNPYPSTLDWNKASGWTKTNVANAVYYWDAAGNKVSSYVAGVSTNGGTQYIPAMQAFMVTTTGTGGSNSSVAINNNARLSTQNPSFLRTGADETIRIKLTGANAEQWDDAVIRFNEMATTAFDTDWDAYKILSRGPSPLVYTTLGEDIYSINSVAEAASLPAVDVLVYIPADGNYTLTITNSDPTTDYILIDKKLGTENLLSGSDYKFSGAGTDAADRFQLQLRTAVTTGTQLSQKGRGLQIGSATKGFVIQTDQFAGNAAGIEIMDMNGKSISVFTSNLSAAATYVPVELADGAYLVKVTVEGNTFAGLISLIK</sequence>
<dbReference type="NCBIfam" id="TIGR04183">
    <property type="entry name" value="Por_Secre_tail"/>
    <property type="match status" value="1"/>
</dbReference>
<organism evidence="2 3">
    <name type="scientific">Cytophaga hutchinsonii (strain ATCC 33406 / DSM 1761 / CIP 103989 / NBRC 15051 / NCIMB 9469 / D465)</name>
    <dbReference type="NCBI Taxonomy" id="269798"/>
    <lineage>
        <taxon>Bacteria</taxon>
        <taxon>Pseudomonadati</taxon>
        <taxon>Bacteroidota</taxon>
        <taxon>Cytophagia</taxon>
        <taxon>Cytophagales</taxon>
        <taxon>Cytophagaceae</taxon>
        <taxon>Cytophaga</taxon>
    </lineage>
</organism>
<accession>A0A6N4SPA9</accession>
<evidence type="ECO:0000313" key="2">
    <source>
        <dbReference type="EMBL" id="ABG58124.1"/>
    </source>
</evidence>
<keyword evidence="2" id="KW-0378">Hydrolase</keyword>
<dbReference type="EC" id="3.2.1.-" evidence="2"/>
<dbReference type="GO" id="GO:0016798">
    <property type="term" value="F:hydrolase activity, acting on glycosyl bonds"/>
    <property type="evidence" value="ECO:0007669"/>
    <property type="project" value="UniProtKB-KW"/>
</dbReference>
<proteinExistence type="predicted"/>
<dbReference type="EMBL" id="CP000383">
    <property type="protein sequence ID" value="ABG58124.1"/>
    <property type="molecule type" value="Genomic_DNA"/>
</dbReference>
<keyword evidence="2" id="KW-0326">Glycosidase</keyword>
<protein>
    <submittedName>
        <fullName evidence="2">CHU large protein uncharacterized</fullName>
        <ecNumber evidence="2">3.2.1.-</ecNumber>
    </submittedName>
</protein>
<name>A0A6N4SPA9_CYTH3</name>
<dbReference type="Proteomes" id="UP000001822">
    <property type="component" value="Chromosome"/>
</dbReference>